<organism evidence="3 4">
    <name type="scientific">Streptomyces olivochromogenes</name>
    <dbReference type="NCBI Taxonomy" id="1963"/>
    <lineage>
        <taxon>Bacteria</taxon>
        <taxon>Bacillati</taxon>
        <taxon>Actinomycetota</taxon>
        <taxon>Actinomycetes</taxon>
        <taxon>Kitasatosporales</taxon>
        <taxon>Streptomycetaceae</taxon>
        <taxon>Streptomyces</taxon>
    </lineage>
</organism>
<dbReference type="EMBL" id="BDQI01000088">
    <property type="protein sequence ID" value="GAX59026.1"/>
    <property type="molecule type" value="Genomic_DNA"/>
</dbReference>
<gene>
    <name evidence="3" type="ORF">SO3561_10603</name>
</gene>
<dbReference type="InterPro" id="IPR048567">
    <property type="entry name" value="CyanoTRADDas_TM"/>
</dbReference>
<comment type="caution">
    <text evidence="3">The sequence shown here is derived from an EMBL/GenBank/DDBJ whole genome shotgun (WGS) entry which is preliminary data.</text>
</comment>
<dbReference type="Pfam" id="PF20712">
    <property type="entry name" value="CyanoTRADDas_TM"/>
    <property type="match status" value="1"/>
</dbReference>
<evidence type="ECO:0000256" key="1">
    <source>
        <dbReference type="SAM" id="Phobius"/>
    </source>
</evidence>
<evidence type="ECO:0000313" key="4">
    <source>
        <dbReference type="Proteomes" id="UP000217446"/>
    </source>
</evidence>
<keyword evidence="4" id="KW-1185">Reference proteome</keyword>
<protein>
    <recommendedName>
        <fullName evidence="2">Cyanobacterial TRADD-N associated 2 transmembrane domain-containing protein</fullName>
    </recommendedName>
</protein>
<proteinExistence type="predicted"/>
<feature type="transmembrane region" description="Helical" evidence="1">
    <location>
        <begin position="93"/>
        <end position="118"/>
    </location>
</feature>
<evidence type="ECO:0000259" key="2">
    <source>
        <dbReference type="Pfam" id="PF20712"/>
    </source>
</evidence>
<keyword evidence="1" id="KW-1133">Transmembrane helix</keyword>
<sequence length="228" mass="24727">MAGKVNAGNVLNPLSGGIASEIAVIIGTQVARELGKVAATSLWRIIRQPRVEQRVERVDNIQTVFIAQPKDLAEKRQDFHFDFLNHTLKQSEWTFGLSMAFMSGGALIVLTGAALALVHAGKPDRSYVPIVTSLTGGLLTSGGGALALHWKRTTANLAKAAESNEKKIDNDHNLEVAMTFIDRVEDPQERDRLNSTAALKALGVEAQPETMVNRLLPDPQPKEIESGE</sequence>
<feature type="domain" description="Cyanobacterial TRADD-N associated 2 transmembrane" evidence="2">
    <location>
        <begin position="87"/>
        <end position="156"/>
    </location>
</feature>
<accession>A0A286TT33</accession>
<dbReference type="Proteomes" id="UP000217446">
    <property type="component" value="Unassembled WGS sequence"/>
</dbReference>
<evidence type="ECO:0000313" key="3">
    <source>
        <dbReference type="EMBL" id="GAX59026.1"/>
    </source>
</evidence>
<name>A0A286TT33_STROL</name>
<dbReference type="RefSeq" id="WP_067385978.1">
    <property type="nucleotide sequence ID" value="NZ_BDQI01000088.1"/>
</dbReference>
<feature type="transmembrane region" description="Helical" evidence="1">
    <location>
        <begin position="130"/>
        <end position="150"/>
    </location>
</feature>
<keyword evidence="1" id="KW-0812">Transmembrane</keyword>
<keyword evidence="1" id="KW-0472">Membrane</keyword>
<dbReference type="AlphaFoldDB" id="A0A286TT33"/>
<reference evidence="4" key="1">
    <citation type="submission" date="2017-05" db="EMBL/GenBank/DDBJ databases">
        <title>Streptomyces olivochromogenes NBRC 3561 whole genome shotgun sequence.</title>
        <authorList>
            <person name="Dohra H."/>
            <person name="Kodani S."/>
        </authorList>
    </citation>
    <scope>NUCLEOTIDE SEQUENCE [LARGE SCALE GENOMIC DNA]</scope>
    <source>
        <strain evidence="4">NBRC 3561</strain>
    </source>
</reference>